<reference evidence="1 2" key="1">
    <citation type="submission" date="2019-03" db="EMBL/GenBank/DDBJ databases">
        <title>Root nodule microbial communities of legume samples collected from USA, Mexico and Botswana.</title>
        <authorList>
            <person name="Hirsch A."/>
        </authorList>
    </citation>
    <scope>NUCLEOTIDE SEQUENCE [LARGE SCALE GENOMIC DNA]</scope>
    <source>
        <strain evidence="1 2">55</strain>
    </source>
</reference>
<dbReference type="Proteomes" id="UP000295805">
    <property type="component" value="Unassembled WGS sequence"/>
</dbReference>
<comment type="caution">
    <text evidence="1">The sequence shown here is derived from an EMBL/GenBank/DDBJ whole genome shotgun (WGS) entry which is preliminary data.</text>
</comment>
<dbReference type="CDD" id="cd07814">
    <property type="entry name" value="SRPBCC_CalC_Aha1-like"/>
    <property type="match status" value="1"/>
</dbReference>
<proteinExistence type="predicted"/>
<accession>A0A4R3ZT16</accession>
<dbReference type="EMBL" id="SMCX01000012">
    <property type="protein sequence ID" value="TCW23449.1"/>
    <property type="molecule type" value="Genomic_DNA"/>
</dbReference>
<organism evidence="1 2">
    <name type="scientific">Dietzia cinnamea</name>
    <dbReference type="NCBI Taxonomy" id="321318"/>
    <lineage>
        <taxon>Bacteria</taxon>
        <taxon>Bacillati</taxon>
        <taxon>Actinomycetota</taxon>
        <taxon>Actinomycetes</taxon>
        <taxon>Mycobacteriales</taxon>
        <taxon>Dietziaceae</taxon>
        <taxon>Dietzia</taxon>
    </lineage>
</organism>
<dbReference type="InterPro" id="IPR023393">
    <property type="entry name" value="START-like_dom_sf"/>
</dbReference>
<evidence type="ECO:0000313" key="2">
    <source>
        <dbReference type="Proteomes" id="UP000295805"/>
    </source>
</evidence>
<dbReference type="AlphaFoldDB" id="A0A4R3ZT16"/>
<gene>
    <name evidence="1" type="ORF">EDD19_1129</name>
</gene>
<name>A0A4R3ZT16_9ACTN</name>
<evidence type="ECO:0000313" key="1">
    <source>
        <dbReference type="EMBL" id="TCW23449.1"/>
    </source>
</evidence>
<dbReference type="SUPFAM" id="SSF55961">
    <property type="entry name" value="Bet v1-like"/>
    <property type="match status" value="1"/>
</dbReference>
<sequence length="334" mass="34465">MRVERSTDGRERDMYDVAAEVRTDDGSTRVVCSVPLPVAPEVVWDAVATAEGIASWFVSCAMEPRIGGRIVQFADPGAPDPTTGPEAAAEAMLTATVGEITEYSPPTADAPGVFAYVERDWMGEGVPVPPWETSCEVVDDDEGGSVLTLRSGFGSGGELAGQSVSGSVDGWAQALTVLAHRLTHRPAGGVVTVDAATDPVQQTVPELWARVTSRLIAPASGVGHNPAGGSGSGSGNSGVVARSGEVGGIVATESEASRTLILSAPVDGMLELFAFPAGETHEDAAGRAALALRVYEYVDMPGGDGRPLGAAAVDVTPSWDAPRWRAWLEGLLAD</sequence>
<dbReference type="Gene3D" id="3.30.530.20">
    <property type="match status" value="1"/>
</dbReference>
<protein>
    <submittedName>
        <fullName evidence="1">Uncharacterized protein YndB with AHSA1/START domain</fullName>
    </submittedName>
</protein>